<dbReference type="HOGENOM" id="CLU_012489_0_0_1"/>
<organism evidence="7">
    <name type="scientific">Guillardia theta (strain CCMP2712)</name>
    <name type="common">Cryptophyte</name>
    <dbReference type="NCBI Taxonomy" id="905079"/>
    <lineage>
        <taxon>Eukaryota</taxon>
        <taxon>Cryptophyceae</taxon>
        <taxon>Pyrenomonadales</taxon>
        <taxon>Geminigeraceae</taxon>
        <taxon>Guillardia</taxon>
    </lineage>
</organism>
<dbReference type="AlphaFoldDB" id="L1J9Y8"/>
<feature type="non-terminal residue" evidence="7">
    <location>
        <position position="590"/>
    </location>
</feature>
<evidence type="ECO:0000256" key="3">
    <source>
        <dbReference type="SAM" id="Coils"/>
    </source>
</evidence>
<evidence type="ECO:0000313" key="8">
    <source>
        <dbReference type="EnsemblProtists" id="EKX44919"/>
    </source>
</evidence>
<dbReference type="GO" id="GO:0005858">
    <property type="term" value="C:axonemal dynein complex"/>
    <property type="evidence" value="ECO:0007669"/>
    <property type="project" value="InterPro"/>
</dbReference>
<dbReference type="GO" id="GO:0070286">
    <property type="term" value="P:axonemal dynein complex assembly"/>
    <property type="evidence" value="ECO:0007669"/>
    <property type="project" value="InterPro"/>
</dbReference>
<proteinExistence type="inferred from homology"/>
<name>L1J9Y8_GUITC</name>
<evidence type="ECO:0000259" key="5">
    <source>
        <dbReference type="Pfam" id="PF14772"/>
    </source>
</evidence>
<dbReference type="InterPro" id="IPR039750">
    <property type="entry name" value="DRC1/DRC2"/>
</dbReference>
<evidence type="ECO:0000313" key="7">
    <source>
        <dbReference type="EMBL" id="EKX44919.1"/>
    </source>
</evidence>
<feature type="coiled-coil region" evidence="3">
    <location>
        <begin position="535"/>
        <end position="569"/>
    </location>
</feature>
<evidence type="ECO:0008006" key="10">
    <source>
        <dbReference type="Google" id="ProtNLM"/>
    </source>
</evidence>
<feature type="domain" description="Dynein regulatory complex protein 1 C-terminal" evidence="6">
    <location>
        <begin position="517"/>
        <end position="574"/>
    </location>
</feature>
<dbReference type="InterPro" id="IPR039505">
    <property type="entry name" value="DRC1/2_N"/>
</dbReference>
<dbReference type="PANTHER" id="PTHR21625:SF1">
    <property type="entry name" value="DYNEIN REGULATORY COMPLEX PROTEIN 1"/>
    <property type="match status" value="1"/>
</dbReference>
<feature type="compositionally biased region" description="Basic and acidic residues" evidence="4">
    <location>
        <begin position="479"/>
        <end position="500"/>
    </location>
</feature>
<evidence type="ECO:0000256" key="1">
    <source>
        <dbReference type="ARBA" id="ARBA00009688"/>
    </source>
</evidence>
<dbReference type="EnsemblProtists" id="EKX44919">
    <property type="protein sequence ID" value="EKX44919"/>
    <property type="gene ID" value="GUITHDRAFT_56998"/>
</dbReference>
<dbReference type="Pfam" id="PF14772">
    <property type="entry name" value="NYD-SP28"/>
    <property type="match status" value="1"/>
</dbReference>
<dbReference type="PaxDb" id="55529-EKX44919"/>
<feature type="region of interest" description="Disordered" evidence="4">
    <location>
        <begin position="464"/>
        <end position="507"/>
    </location>
</feature>
<evidence type="ECO:0000313" key="9">
    <source>
        <dbReference type="Proteomes" id="UP000011087"/>
    </source>
</evidence>
<dbReference type="OrthoDB" id="10260459at2759"/>
<evidence type="ECO:0000256" key="4">
    <source>
        <dbReference type="SAM" id="MobiDB-lite"/>
    </source>
</evidence>
<dbReference type="InterPro" id="IPR029440">
    <property type="entry name" value="DRC1_C"/>
</dbReference>
<comment type="similarity">
    <text evidence="1">Belongs to the DRC1 family.</text>
</comment>
<feature type="coiled-coil region" evidence="3">
    <location>
        <begin position="101"/>
        <end position="154"/>
    </location>
</feature>
<dbReference type="eggNOG" id="ENOG502QQ2B">
    <property type="taxonomic scope" value="Eukaryota"/>
</dbReference>
<reference evidence="9" key="2">
    <citation type="submission" date="2012-11" db="EMBL/GenBank/DDBJ databases">
        <authorList>
            <person name="Kuo A."/>
            <person name="Curtis B.A."/>
            <person name="Tanifuji G."/>
            <person name="Burki F."/>
            <person name="Gruber A."/>
            <person name="Irimia M."/>
            <person name="Maruyama S."/>
            <person name="Arias M.C."/>
            <person name="Ball S.G."/>
            <person name="Gile G.H."/>
            <person name="Hirakawa Y."/>
            <person name="Hopkins J.F."/>
            <person name="Rensing S.A."/>
            <person name="Schmutz J."/>
            <person name="Symeonidi A."/>
            <person name="Elias M."/>
            <person name="Eveleigh R.J."/>
            <person name="Herman E.K."/>
            <person name="Klute M.J."/>
            <person name="Nakayama T."/>
            <person name="Obornik M."/>
            <person name="Reyes-Prieto A."/>
            <person name="Armbrust E.V."/>
            <person name="Aves S.J."/>
            <person name="Beiko R.G."/>
            <person name="Coutinho P."/>
            <person name="Dacks J.B."/>
            <person name="Durnford D.G."/>
            <person name="Fast N.M."/>
            <person name="Green B.R."/>
            <person name="Grisdale C."/>
            <person name="Hempe F."/>
            <person name="Henrissat B."/>
            <person name="Hoppner M.P."/>
            <person name="Ishida K.-I."/>
            <person name="Kim E."/>
            <person name="Koreny L."/>
            <person name="Kroth P.G."/>
            <person name="Liu Y."/>
            <person name="Malik S.-B."/>
            <person name="Maier U.G."/>
            <person name="McRose D."/>
            <person name="Mock T."/>
            <person name="Neilson J.A."/>
            <person name="Onodera N.T."/>
            <person name="Poole A.M."/>
            <person name="Pritham E.J."/>
            <person name="Richards T.A."/>
            <person name="Rocap G."/>
            <person name="Roy S.W."/>
            <person name="Sarai C."/>
            <person name="Schaack S."/>
            <person name="Shirato S."/>
            <person name="Slamovits C.H."/>
            <person name="Spencer D.F."/>
            <person name="Suzuki S."/>
            <person name="Worden A.Z."/>
            <person name="Zauner S."/>
            <person name="Barry K."/>
            <person name="Bell C."/>
            <person name="Bharti A.K."/>
            <person name="Crow J.A."/>
            <person name="Grimwood J."/>
            <person name="Kramer R."/>
            <person name="Lindquist E."/>
            <person name="Lucas S."/>
            <person name="Salamov A."/>
            <person name="McFadden G.I."/>
            <person name="Lane C.E."/>
            <person name="Keeling P.J."/>
            <person name="Gray M.W."/>
            <person name="Grigoriev I.V."/>
            <person name="Archibald J.M."/>
        </authorList>
    </citation>
    <scope>NUCLEOTIDE SEQUENCE</scope>
    <source>
        <strain evidence="9">CCMP2712</strain>
    </source>
</reference>
<dbReference type="OMA" id="AKCLEIM"/>
<reference evidence="8" key="3">
    <citation type="submission" date="2016-03" db="UniProtKB">
        <authorList>
            <consortium name="EnsemblProtists"/>
        </authorList>
    </citation>
    <scope>IDENTIFICATION</scope>
</reference>
<keyword evidence="9" id="KW-1185">Reference proteome</keyword>
<dbReference type="STRING" id="905079.L1J9Y8"/>
<dbReference type="Pfam" id="PF14775">
    <property type="entry name" value="NYD-SP28_assoc"/>
    <property type="match status" value="1"/>
</dbReference>
<dbReference type="PANTHER" id="PTHR21625">
    <property type="entry name" value="NYD-SP28 PROTEIN"/>
    <property type="match status" value="1"/>
</dbReference>
<sequence length="590" mass="70093">EVKKARARLSKFASQRDEEVTDIRVQADDREAQRRTNEEALRVDRRHKLLFEAESSARRNAAIAMKWSSLFEIDVPMDLHHDMEAQQTACWRIIEAKDNLIRDFQVELKNKDEQYVKALRQGVQDLDNLQDSMARNASRQQMLYEQELLSLESNFEAERKELIEQCRKEWDKLFDKSLQQQLRQKGEREKRVDLNQEKLVIVHRHDTEDFHTLKVRLETEVQNLEQQLEDMRATYQLNTEKLEYNFRVLHERNEENQNTINANKRKLARLQDNLSNLMAKYTTLDNKYKAENNELSESYQRYTQFFMDLKEKLFHFQKSDSKRYFDVWNMHEQMIKAKLLKSLQADKIIHEQQLGLLWFPPNEEELNRVFTKFRERVRRCAVLSWSPMTFRCSRISCSQAIEDMCQMICDKTGFLLDLQVKDMLKKLQRDKGKLYQIKTVLKALGISKVEDVQLLLSFFRLDSDEGGSESHRNTSPASSHEHLEERDSERQLGEKPRETRTGFSSNHLPAGEHKSVWELCKKVISPDTIVVWKQLERFQKQYNVILQERANLIEEVNTLVQQNKELKMLLNQYLTSKVNNQLYIPPTATI</sequence>
<dbReference type="Proteomes" id="UP000011087">
    <property type="component" value="Unassembled WGS sequence"/>
</dbReference>
<dbReference type="RefSeq" id="XP_005831899.1">
    <property type="nucleotide sequence ID" value="XM_005831842.1"/>
</dbReference>
<dbReference type="EMBL" id="JH993002">
    <property type="protein sequence ID" value="EKX44919.1"/>
    <property type="molecule type" value="Genomic_DNA"/>
</dbReference>
<feature type="domain" description="Dynein regulatory complex protein 1/2 N-terminal" evidence="5">
    <location>
        <begin position="25"/>
        <end position="125"/>
    </location>
</feature>
<dbReference type="GO" id="GO:0060285">
    <property type="term" value="P:cilium-dependent cell motility"/>
    <property type="evidence" value="ECO:0007669"/>
    <property type="project" value="TreeGrafter"/>
</dbReference>
<dbReference type="GeneID" id="17301590"/>
<dbReference type="GO" id="GO:0003352">
    <property type="term" value="P:regulation of cilium movement"/>
    <property type="evidence" value="ECO:0007669"/>
    <property type="project" value="TreeGrafter"/>
</dbReference>
<accession>L1J9Y8</accession>
<protein>
    <recommendedName>
        <fullName evidence="10">Dynein regulatory complex protein 1 C-terminal domain-containing protein</fullName>
    </recommendedName>
</protein>
<evidence type="ECO:0000259" key="6">
    <source>
        <dbReference type="Pfam" id="PF14775"/>
    </source>
</evidence>
<gene>
    <name evidence="7" type="ORF">GUITHDRAFT_56998</name>
</gene>
<feature type="coiled-coil region" evidence="3">
    <location>
        <begin position="207"/>
        <end position="294"/>
    </location>
</feature>
<keyword evidence="2 3" id="KW-0175">Coiled coil</keyword>
<dbReference type="KEGG" id="gtt:GUITHDRAFT_56998"/>
<evidence type="ECO:0000256" key="2">
    <source>
        <dbReference type="ARBA" id="ARBA00023054"/>
    </source>
</evidence>
<feature type="non-terminal residue" evidence="7">
    <location>
        <position position="1"/>
    </location>
</feature>
<reference evidence="7 9" key="1">
    <citation type="journal article" date="2012" name="Nature">
        <title>Algal genomes reveal evolutionary mosaicism and the fate of nucleomorphs.</title>
        <authorList>
            <consortium name="DOE Joint Genome Institute"/>
            <person name="Curtis B.A."/>
            <person name="Tanifuji G."/>
            <person name="Burki F."/>
            <person name="Gruber A."/>
            <person name="Irimia M."/>
            <person name="Maruyama S."/>
            <person name="Arias M.C."/>
            <person name="Ball S.G."/>
            <person name="Gile G.H."/>
            <person name="Hirakawa Y."/>
            <person name="Hopkins J.F."/>
            <person name="Kuo A."/>
            <person name="Rensing S.A."/>
            <person name="Schmutz J."/>
            <person name="Symeonidi A."/>
            <person name="Elias M."/>
            <person name="Eveleigh R.J."/>
            <person name="Herman E.K."/>
            <person name="Klute M.J."/>
            <person name="Nakayama T."/>
            <person name="Obornik M."/>
            <person name="Reyes-Prieto A."/>
            <person name="Armbrust E.V."/>
            <person name="Aves S.J."/>
            <person name="Beiko R.G."/>
            <person name="Coutinho P."/>
            <person name="Dacks J.B."/>
            <person name="Durnford D.G."/>
            <person name="Fast N.M."/>
            <person name="Green B.R."/>
            <person name="Grisdale C.J."/>
            <person name="Hempel F."/>
            <person name="Henrissat B."/>
            <person name="Hoppner M.P."/>
            <person name="Ishida K."/>
            <person name="Kim E."/>
            <person name="Koreny L."/>
            <person name="Kroth P.G."/>
            <person name="Liu Y."/>
            <person name="Malik S.B."/>
            <person name="Maier U.G."/>
            <person name="McRose D."/>
            <person name="Mock T."/>
            <person name="Neilson J.A."/>
            <person name="Onodera N.T."/>
            <person name="Poole A.M."/>
            <person name="Pritham E.J."/>
            <person name="Richards T.A."/>
            <person name="Rocap G."/>
            <person name="Roy S.W."/>
            <person name="Sarai C."/>
            <person name="Schaack S."/>
            <person name="Shirato S."/>
            <person name="Slamovits C.H."/>
            <person name="Spencer D.F."/>
            <person name="Suzuki S."/>
            <person name="Worden A.Z."/>
            <person name="Zauner S."/>
            <person name="Barry K."/>
            <person name="Bell C."/>
            <person name="Bharti A.K."/>
            <person name="Crow J.A."/>
            <person name="Grimwood J."/>
            <person name="Kramer R."/>
            <person name="Lindquist E."/>
            <person name="Lucas S."/>
            <person name="Salamov A."/>
            <person name="McFadden G.I."/>
            <person name="Lane C.E."/>
            <person name="Keeling P.J."/>
            <person name="Gray M.W."/>
            <person name="Grigoriev I.V."/>
            <person name="Archibald J.M."/>
        </authorList>
    </citation>
    <scope>NUCLEOTIDE SEQUENCE</scope>
    <source>
        <strain evidence="7 9">CCMP2712</strain>
    </source>
</reference>